<dbReference type="Pfam" id="PF00015">
    <property type="entry name" value="MCPsignal"/>
    <property type="match status" value="1"/>
</dbReference>
<sequence>MSDYSVAVSCALADAQKKLTVTTVCVLMVIVLATLWQPSAPVLTGLVLAGAVVLLGALVVVFGQLRTQADSLLTNESRHEEGLYQLLQSVIQSEQAMLSDLQGESDQIRALLDDAVPELGDLFIRLESHTRRQQDVMAPFAGESSADSGPGYRQMVSDVGDVMGRFVDTIVDMSRVSVELVDVMEQISSEMESVYLTLEDMDAISAQTNLLAINAAIEAARAGESGRGFAVVATEVQSLSRRAAEFSEQIRGKVGHARSHVARAEKSINDMASQDMNFSLQSKRSVDSLMAEVEELDQTRSSAVTELGDIAAQVQQDVGEIVTRMQFQDMVTQVIQRIQERIALVERHCGILEEELDSARGGQLNEGQVDTLTRRLSTLREEYDAIRDSAVSQRNMSGGSVDLF</sequence>
<evidence type="ECO:0000256" key="1">
    <source>
        <dbReference type="ARBA" id="ARBA00004370"/>
    </source>
</evidence>
<comment type="subcellular location">
    <subcellularLocation>
        <location evidence="1">Membrane</location>
    </subcellularLocation>
</comment>
<dbReference type="Gene3D" id="1.10.287.950">
    <property type="entry name" value="Methyl-accepting chemotaxis protein"/>
    <property type="match status" value="1"/>
</dbReference>
<evidence type="ECO:0000313" key="11">
    <source>
        <dbReference type="EMBL" id="GGY60003.1"/>
    </source>
</evidence>
<comment type="similarity">
    <text evidence="6">Belongs to the methyl-accepting chemotaxis (MCP) protein family.</text>
</comment>
<evidence type="ECO:0000256" key="9">
    <source>
        <dbReference type="SAM" id="Phobius"/>
    </source>
</evidence>
<keyword evidence="2 9" id="KW-0812">Transmembrane</keyword>
<accession>A0ABQ3AMH2</accession>
<evidence type="ECO:0000256" key="2">
    <source>
        <dbReference type="ARBA" id="ARBA00022692"/>
    </source>
</evidence>
<dbReference type="InterPro" id="IPR004090">
    <property type="entry name" value="Chemotax_Me-accpt_rcpt"/>
</dbReference>
<dbReference type="PANTHER" id="PTHR32089:SF41">
    <property type="entry name" value="METHYL-ACCEPTING CHEMOTAXIS PROTEIN"/>
    <property type="match status" value="1"/>
</dbReference>
<proteinExistence type="inferred from homology"/>
<organism evidence="11 12">
    <name type="scientific">Marinobacter zhanjiangensis</name>
    <dbReference type="NCBI Taxonomy" id="578215"/>
    <lineage>
        <taxon>Bacteria</taxon>
        <taxon>Pseudomonadati</taxon>
        <taxon>Pseudomonadota</taxon>
        <taxon>Gammaproteobacteria</taxon>
        <taxon>Pseudomonadales</taxon>
        <taxon>Marinobacteraceae</taxon>
        <taxon>Marinobacter</taxon>
    </lineage>
</organism>
<evidence type="ECO:0000256" key="3">
    <source>
        <dbReference type="ARBA" id="ARBA00022989"/>
    </source>
</evidence>
<dbReference type="InterPro" id="IPR004089">
    <property type="entry name" value="MCPsignal_dom"/>
</dbReference>
<gene>
    <name evidence="11" type="primary">cttP</name>
    <name evidence="11" type="ORF">GCM10007071_03020</name>
</gene>
<keyword evidence="3 9" id="KW-1133">Transmembrane helix</keyword>
<keyword evidence="5 7" id="KW-0807">Transducer</keyword>
<evidence type="ECO:0000256" key="5">
    <source>
        <dbReference type="ARBA" id="ARBA00023224"/>
    </source>
</evidence>
<evidence type="ECO:0000256" key="7">
    <source>
        <dbReference type="PROSITE-ProRule" id="PRU00284"/>
    </source>
</evidence>
<reference evidence="12" key="1">
    <citation type="journal article" date="2019" name="Int. J. Syst. Evol. Microbiol.">
        <title>The Global Catalogue of Microorganisms (GCM) 10K type strain sequencing project: providing services to taxonomists for standard genome sequencing and annotation.</title>
        <authorList>
            <consortium name="The Broad Institute Genomics Platform"/>
            <consortium name="The Broad Institute Genome Sequencing Center for Infectious Disease"/>
            <person name="Wu L."/>
            <person name="Ma J."/>
        </authorList>
    </citation>
    <scope>NUCLEOTIDE SEQUENCE [LARGE SCALE GENOMIC DNA]</scope>
    <source>
        <strain evidence="12">KCTC 22280</strain>
    </source>
</reference>
<dbReference type="Proteomes" id="UP000601597">
    <property type="component" value="Unassembled WGS sequence"/>
</dbReference>
<evidence type="ECO:0000256" key="6">
    <source>
        <dbReference type="ARBA" id="ARBA00029447"/>
    </source>
</evidence>
<dbReference type="PROSITE" id="PS50111">
    <property type="entry name" value="CHEMOTAXIS_TRANSDUC_2"/>
    <property type="match status" value="1"/>
</dbReference>
<feature type="transmembrane region" description="Helical" evidence="9">
    <location>
        <begin position="42"/>
        <end position="63"/>
    </location>
</feature>
<feature type="transmembrane region" description="Helical" evidence="9">
    <location>
        <begin position="19"/>
        <end position="36"/>
    </location>
</feature>
<name>A0ABQ3AMH2_9GAMM</name>
<feature type="domain" description="Methyl-accepting transducer" evidence="10">
    <location>
        <begin position="160"/>
        <end position="343"/>
    </location>
</feature>
<dbReference type="SUPFAM" id="SSF58104">
    <property type="entry name" value="Methyl-accepting chemotaxis protein (MCP) signaling domain"/>
    <property type="match status" value="1"/>
</dbReference>
<evidence type="ECO:0000259" key="10">
    <source>
        <dbReference type="PROSITE" id="PS50111"/>
    </source>
</evidence>
<dbReference type="RefSeq" id="WP_308427754.1">
    <property type="nucleotide sequence ID" value="NZ_BMXV01000001.1"/>
</dbReference>
<protein>
    <submittedName>
        <fullName evidence="11">Trichloroethylene chemotactic transducer CttP</fullName>
    </submittedName>
</protein>
<evidence type="ECO:0000256" key="8">
    <source>
        <dbReference type="SAM" id="Coils"/>
    </source>
</evidence>
<feature type="coiled-coil region" evidence="8">
    <location>
        <begin position="335"/>
        <end position="389"/>
    </location>
</feature>
<dbReference type="SMART" id="SM00283">
    <property type="entry name" value="MA"/>
    <property type="match status" value="1"/>
</dbReference>
<keyword evidence="12" id="KW-1185">Reference proteome</keyword>
<keyword evidence="4 9" id="KW-0472">Membrane</keyword>
<keyword evidence="8" id="KW-0175">Coiled coil</keyword>
<dbReference type="PRINTS" id="PR00260">
    <property type="entry name" value="CHEMTRNSDUCR"/>
</dbReference>
<evidence type="ECO:0000313" key="12">
    <source>
        <dbReference type="Proteomes" id="UP000601597"/>
    </source>
</evidence>
<evidence type="ECO:0000256" key="4">
    <source>
        <dbReference type="ARBA" id="ARBA00023136"/>
    </source>
</evidence>
<dbReference type="EMBL" id="BMXV01000001">
    <property type="protein sequence ID" value="GGY60003.1"/>
    <property type="molecule type" value="Genomic_DNA"/>
</dbReference>
<comment type="caution">
    <text evidence="11">The sequence shown here is derived from an EMBL/GenBank/DDBJ whole genome shotgun (WGS) entry which is preliminary data.</text>
</comment>
<dbReference type="PANTHER" id="PTHR32089">
    <property type="entry name" value="METHYL-ACCEPTING CHEMOTAXIS PROTEIN MCPB"/>
    <property type="match status" value="1"/>
</dbReference>